<accession>A0A7Y2E9P5</accession>
<evidence type="ECO:0008006" key="4">
    <source>
        <dbReference type="Google" id="ProtNLM"/>
    </source>
</evidence>
<sequence>MRSVILLTVFAFAFTFAACSSKEAEVADDTPDTYTTKMVYYALPGCPYCAKITGIVRGMEKEFPGVVETDIENATTPENRNLLQNTYGVQSHGLVFLAPNTDKPQKVLDNHLIKEPEIRAALKEVLGPPKIR</sequence>
<evidence type="ECO:0000313" key="3">
    <source>
        <dbReference type="Proteomes" id="UP000547674"/>
    </source>
</evidence>
<name>A0A7Y2E9P5_UNCEI</name>
<keyword evidence="1" id="KW-0732">Signal</keyword>
<organism evidence="2 3">
    <name type="scientific">Eiseniibacteriota bacterium</name>
    <dbReference type="NCBI Taxonomy" id="2212470"/>
    <lineage>
        <taxon>Bacteria</taxon>
        <taxon>Candidatus Eiseniibacteriota</taxon>
    </lineage>
</organism>
<dbReference type="SUPFAM" id="SSF52833">
    <property type="entry name" value="Thioredoxin-like"/>
    <property type="match status" value="1"/>
</dbReference>
<dbReference type="Proteomes" id="UP000547674">
    <property type="component" value="Unassembled WGS sequence"/>
</dbReference>
<proteinExistence type="predicted"/>
<dbReference type="InterPro" id="IPR036249">
    <property type="entry name" value="Thioredoxin-like_sf"/>
</dbReference>
<dbReference type="AlphaFoldDB" id="A0A7Y2E9P5"/>
<evidence type="ECO:0000256" key="1">
    <source>
        <dbReference type="SAM" id="SignalP"/>
    </source>
</evidence>
<feature type="signal peptide" evidence="1">
    <location>
        <begin position="1"/>
        <end position="17"/>
    </location>
</feature>
<gene>
    <name evidence="2" type="ORF">HKN21_09595</name>
</gene>
<feature type="chain" id="PRO_5030579970" description="Glutaredoxin" evidence="1">
    <location>
        <begin position="18"/>
        <end position="132"/>
    </location>
</feature>
<protein>
    <recommendedName>
        <fullName evidence="4">Glutaredoxin</fullName>
    </recommendedName>
</protein>
<evidence type="ECO:0000313" key="2">
    <source>
        <dbReference type="EMBL" id="NNF07002.1"/>
    </source>
</evidence>
<reference evidence="2 3" key="1">
    <citation type="submission" date="2020-03" db="EMBL/GenBank/DDBJ databases">
        <title>Metabolic flexibility allows generalist bacteria to become dominant in a frequently disturbed ecosystem.</title>
        <authorList>
            <person name="Chen Y.-J."/>
            <person name="Leung P.M."/>
            <person name="Bay S.K."/>
            <person name="Hugenholtz P."/>
            <person name="Kessler A.J."/>
            <person name="Shelley G."/>
            <person name="Waite D.W."/>
            <person name="Cook P.L."/>
            <person name="Greening C."/>
        </authorList>
    </citation>
    <scope>NUCLEOTIDE SEQUENCE [LARGE SCALE GENOMIC DNA]</scope>
    <source>
        <strain evidence="2">SS_bin_28</strain>
    </source>
</reference>
<dbReference type="PROSITE" id="PS51257">
    <property type="entry name" value="PROKAR_LIPOPROTEIN"/>
    <property type="match status" value="1"/>
</dbReference>
<dbReference type="EMBL" id="JABDJR010000380">
    <property type="protein sequence ID" value="NNF07002.1"/>
    <property type="molecule type" value="Genomic_DNA"/>
</dbReference>
<comment type="caution">
    <text evidence="2">The sequence shown here is derived from an EMBL/GenBank/DDBJ whole genome shotgun (WGS) entry which is preliminary data.</text>
</comment>